<dbReference type="GO" id="GO:0030632">
    <property type="term" value="P:D-alanine biosynthetic process"/>
    <property type="evidence" value="ECO:0007669"/>
    <property type="project" value="UniProtKB-UniRule"/>
</dbReference>
<dbReference type="STRING" id="28176.CF66_4005"/>
<dbReference type="PROSITE" id="PS00395">
    <property type="entry name" value="ALANINE_RACEMASE"/>
    <property type="match status" value="1"/>
</dbReference>
<dbReference type="RefSeq" id="WP_016503784.1">
    <property type="nucleotide sequence ID" value="NZ_AMSD01000001.1"/>
</dbReference>
<evidence type="ECO:0000256" key="2">
    <source>
        <dbReference type="ARBA" id="ARBA00001933"/>
    </source>
</evidence>
<gene>
    <name evidence="13" type="primary">alr</name>
    <name evidence="13" type="ORF">O1U_0449</name>
</gene>
<dbReference type="AlphaFoldDB" id="S3E1C5"/>
<dbReference type="Pfam" id="PF01168">
    <property type="entry name" value="Ala_racemase_N"/>
    <property type="match status" value="1"/>
</dbReference>
<comment type="similarity">
    <text evidence="4 9">Belongs to the alanine racemase family.</text>
</comment>
<dbReference type="GO" id="GO:0008784">
    <property type="term" value="F:alanine racemase activity"/>
    <property type="evidence" value="ECO:0007669"/>
    <property type="project" value="UniProtKB-UniRule"/>
</dbReference>
<dbReference type="InterPro" id="IPR000821">
    <property type="entry name" value="Ala_racemase"/>
</dbReference>
<dbReference type="GO" id="GO:0005829">
    <property type="term" value="C:cytosol"/>
    <property type="evidence" value="ECO:0007669"/>
    <property type="project" value="TreeGrafter"/>
</dbReference>
<dbReference type="InterPro" id="IPR009006">
    <property type="entry name" value="Ala_racemase/Decarboxylase_C"/>
</dbReference>
<comment type="cofactor">
    <cofactor evidence="2 9 10">
        <name>pyridoxal 5'-phosphate</name>
        <dbReference type="ChEBI" id="CHEBI:597326"/>
    </cofactor>
</comment>
<dbReference type="SUPFAM" id="SSF51419">
    <property type="entry name" value="PLP-binding barrel"/>
    <property type="match status" value="1"/>
</dbReference>
<dbReference type="InterPro" id="IPR001608">
    <property type="entry name" value="Ala_racemase_N"/>
</dbReference>
<dbReference type="GO" id="GO:0030170">
    <property type="term" value="F:pyridoxal phosphate binding"/>
    <property type="evidence" value="ECO:0007669"/>
    <property type="project" value="UniProtKB-UniRule"/>
</dbReference>
<dbReference type="EC" id="5.1.1.1" evidence="5 9"/>
<dbReference type="EMBL" id="AMSD01000001">
    <property type="protein sequence ID" value="EPE37986.1"/>
    <property type="molecule type" value="Genomic_DNA"/>
</dbReference>
<evidence type="ECO:0000313" key="13">
    <source>
        <dbReference type="EMBL" id="EPE37986.1"/>
    </source>
</evidence>
<evidence type="ECO:0000259" key="12">
    <source>
        <dbReference type="SMART" id="SM01005"/>
    </source>
</evidence>
<keyword evidence="6 9" id="KW-0663">Pyridoxal phosphate</keyword>
<evidence type="ECO:0000256" key="4">
    <source>
        <dbReference type="ARBA" id="ARBA00007880"/>
    </source>
</evidence>
<feature type="modified residue" description="N6-(pyridoxal phosphate)lysine" evidence="9 10">
    <location>
        <position position="41"/>
    </location>
</feature>
<name>S3E1C5_9GAMM</name>
<evidence type="ECO:0000313" key="14">
    <source>
        <dbReference type="Proteomes" id="UP000053688"/>
    </source>
</evidence>
<organism evidence="13 14">
    <name type="scientific">Candidatus Photodesmus katoptron Akat1</name>
    <dbReference type="NCBI Taxonomy" id="1236703"/>
    <lineage>
        <taxon>Bacteria</taxon>
        <taxon>Pseudomonadati</taxon>
        <taxon>Pseudomonadota</taxon>
        <taxon>Gammaproteobacteria</taxon>
        <taxon>Vibrionales</taxon>
        <taxon>Vibrionaceae</taxon>
        <taxon>Candidatus Photodesmus</taxon>
    </lineage>
</organism>
<dbReference type="UniPathway" id="UPA00042">
    <property type="reaction ID" value="UER00497"/>
</dbReference>
<evidence type="ECO:0000256" key="1">
    <source>
        <dbReference type="ARBA" id="ARBA00000316"/>
    </source>
</evidence>
<comment type="catalytic activity">
    <reaction evidence="1 9">
        <text>L-alanine = D-alanine</text>
        <dbReference type="Rhea" id="RHEA:20249"/>
        <dbReference type="ChEBI" id="CHEBI:57416"/>
        <dbReference type="ChEBI" id="CHEBI:57972"/>
        <dbReference type="EC" id="5.1.1.1"/>
    </reaction>
</comment>
<dbReference type="PANTHER" id="PTHR30511">
    <property type="entry name" value="ALANINE RACEMASE"/>
    <property type="match status" value="1"/>
</dbReference>
<dbReference type="SUPFAM" id="SSF50621">
    <property type="entry name" value="Alanine racemase C-terminal domain-like"/>
    <property type="match status" value="1"/>
</dbReference>
<dbReference type="InterPro" id="IPR029066">
    <property type="entry name" value="PLP-binding_barrel"/>
</dbReference>
<evidence type="ECO:0000256" key="5">
    <source>
        <dbReference type="ARBA" id="ARBA00013089"/>
    </source>
</evidence>
<evidence type="ECO:0000256" key="8">
    <source>
        <dbReference type="ARBA" id="ARBA00037912"/>
    </source>
</evidence>
<sequence>MSNDKGYGIAVKAVVDLKAFQDNIALIKTQAPNSKIMAILKANAYGHGLCRIARCTNSVHAIGVARIEEALQLRESGILKPIILLEGFYSLSDLFILSANNIQTVLHCEEQLLLLEQTKLKVPIVVWLKIDTGMNRLGINPNQCFDFLVRLKSCRNIDKSLRVMSHFSCADDFNFSMKQFKLFLSLTKDCNGERSIAASGALLYLNKTYLEWVRPGIIMYGLSPFFNQRVNTLGYRPVMTLKSVLIAIRDIKYGESIGYGRTWISKCNTKVGVISIGYGDGYPRMAPNGTPVFLNGRKVPIVGRVSMDMITIDLGFNSIDKVGDEVILWGRELPAEEIARYIGTLAYELVTRITSRVEIQYM</sequence>
<dbReference type="HAMAP" id="MF_01201">
    <property type="entry name" value="Ala_racemase"/>
    <property type="match status" value="1"/>
</dbReference>
<feature type="binding site" evidence="9 11">
    <location>
        <position position="307"/>
    </location>
    <ligand>
        <name>substrate</name>
    </ligand>
</feature>
<comment type="function">
    <text evidence="9">Catalyzes the interconversion of L-alanine and D-alanine. May also act on other amino acids.</text>
</comment>
<dbReference type="NCBIfam" id="TIGR00492">
    <property type="entry name" value="alr"/>
    <property type="match status" value="1"/>
</dbReference>
<evidence type="ECO:0000256" key="7">
    <source>
        <dbReference type="ARBA" id="ARBA00023235"/>
    </source>
</evidence>
<dbReference type="Proteomes" id="UP000053688">
    <property type="component" value="Unassembled WGS sequence"/>
</dbReference>
<dbReference type="CDD" id="cd06827">
    <property type="entry name" value="PLPDE_III_AR_proteobact"/>
    <property type="match status" value="1"/>
</dbReference>
<dbReference type="PRINTS" id="PR00992">
    <property type="entry name" value="ALARACEMASE"/>
</dbReference>
<dbReference type="SMART" id="SM01005">
    <property type="entry name" value="Ala_racemase_C"/>
    <property type="match status" value="1"/>
</dbReference>
<dbReference type="Pfam" id="PF00842">
    <property type="entry name" value="Ala_racemase_C"/>
    <property type="match status" value="1"/>
</dbReference>
<comment type="pathway">
    <text evidence="3">Cell wall biogenesis; peptidoglycan biosynthesis.</text>
</comment>
<evidence type="ECO:0000256" key="11">
    <source>
        <dbReference type="PIRSR" id="PIRSR600821-52"/>
    </source>
</evidence>
<dbReference type="PANTHER" id="PTHR30511:SF4">
    <property type="entry name" value="ALANINE RACEMASE, BIOSYNTHETIC"/>
    <property type="match status" value="1"/>
</dbReference>
<dbReference type="InterPro" id="IPR020622">
    <property type="entry name" value="Ala_racemase_pyridoxalP-BS"/>
</dbReference>
<feature type="domain" description="Alanine racemase C-terminal" evidence="12">
    <location>
        <begin position="238"/>
        <end position="362"/>
    </location>
</feature>
<dbReference type="FunFam" id="3.20.20.10:FF:000002">
    <property type="entry name" value="Alanine racemase"/>
    <property type="match status" value="1"/>
</dbReference>
<keyword evidence="14" id="KW-1185">Reference proteome</keyword>
<accession>S3E1C5</accession>
<dbReference type="Gene3D" id="2.40.37.10">
    <property type="entry name" value="Lyase, Ornithine Decarboxylase, Chain A, domain 1"/>
    <property type="match status" value="1"/>
</dbReference>
<comment type="caution">
    <text evidence="13">The sequence shown here is derived from an EMBL/GenBank/DDBJ whole genome shotgun (WGS) entry which is preliminary data.</text>
</comment>
<comment type="pathway">
    <text evidence="8 9">Amino-acid biosynthesis; D-alanine biosynthesis; D-alanine from L-alanine: step 1/1.</text>
</comment>
<proteinExistence type="inferred from homology"/>
<feature type="active site" description="Proton acceptor; specific for L-alanine" evidence="9">
    <location>
        <position position="259"/>
    </location>
</feature>
<protein>
    <recommendedName>
        <fullName evidence="5 9">Alanine racemase</fullName>
        <ecNumber evidence="5 9">5.1.1.1</ecNumber>
    </recommendedName>
</protein>
<dbReference type="eggNOG" id="COG0787">
    <property type="taxonomic scope" value="Bacteria"/>
</dbReference>
<dbReference type="Gene3D" id="3.20.20.10">
    <property type="entry name" value="Alanine racemase"/>
    <property type="match status" value="1"/>
</dbReference>
<evidence type="ECO:0000256" key="3">
    <source>
        <dbReference type="ARBA" id="ARBA00004752"/>
    </source>
</evidence>
<evidence type="ECO:0000256" key="9">
    <source>
        <dbReference type="HAMAP-Rule" id="MF_01201"/>
    </source>
</evidence>
<feature type="binding site" evidence="9 11">
    <location>
        <position position="136"/>
    </location>
    <ligand>
        <name>substrate</name>
    </ligand>
</feature>
<evidence type="ECO:0000256" key="6">
    <source>
        <dbReference type="ARBA" id="ARBA00022898"/>
    </source>
</evidence>
<dbReference type="PATRIC" id="fig|1236703.3.peg.449"/>
<feature type="active site" description="Proton acceptor; specific for D-alanine" evidence="9">
    <location>
        <position position="41"/>
    </location>
</feature>
<keyword evidence="7 9" id="KW-0413">Isomerase</keyword>
<evidence type="ECO:0000256" key="10">
    <source>
        <dbReference type="PIRSR" id="PIRSR600821-50"/>
    </source>
</evidence>
<reference evidence="13 14" key="1">
    <citation type="journal article" date="2014" name="Environ. Microbiol.">
        <title>Genomic signatures of obligate host dependence in the luminous bacterial symbiont of a vertebrate.</title>
        <authorList>
            <person name="Hendry T.A."/>
            <person name="de Wet J.R."/>
            <person name="Dunlap P.V."/>
        </authorList>
    </citation>
    <scope>NUCLEOTIDE SEQUENCE [LARGE SCALE GENOMIC DNA]</scope>
    <source>
        <strain evidence="13 14">Akat1</strain>
    </source>
</reference>
<dbReference type="FunFam" id="2.40.37.10:FF:000002">
    <property type="entry name" value="Alanine racemase"/>
    <property type="match status" value="1"/>
</dbReference>
<dbReference type="InterPro" id="IPR011079">
    <property type="entry name" value="Ala_racemase_C"/>
</dbReference>